<keyword evidence="2" id="KW-0009">Actin-binding</keyword>
<dbReference type="Pfam" id="PF08726">
    <property type="entry name" value="EFhand_Ca_insen"/>
    <property type="match status" value="1"/>
</dbReference>
<evidence type="ECO:0000256" key="1">
    <source>
        <dbReference type="ARBA" id="ARBA00022737"/>
    </source>
</evidence>
<dbReference type="Gene3D" id="1.20.58.60">
    <property type="match status" value="1"/>
</dbReference>
<dbReference type="AlphaFoldDB" id="A0A1X0QSN7"/>
<feature type="non-terminal residue" evidence="4">
    <location>
        <position position="1"/>
    </location>
</feature>
<dbReference type="SMART" id="SM01184">
    <property type="entry name" value="efhand_Ca_insen"/>
    <property type="match status" value="1"/>
</dbReference>
<evidence type="ECO:0000313" key="4">
    <source>
        <dbReference type="EMBL" id="ORE02758.1"/>
    </source>
</evidence>
<name>A0A1X0QSN7_RHIZD</name>
<proteinExistence type="predicted"/>
<organism evidence="4">
    <name type="scientific">Rhizopus microsporus var. microsporus</name>
    <dbReference type="NCBI Taxonomy" id="86635"/>
    <lineage>
        <taxon>Eukaryota</taxon>
        <taxon>Fungi</taxon>
        <taxon>Fungi incertae sedis</taxon>
        <taxon>Mucoromycota</taxon>
        <taxon>Mucoromycotina</taxon>
        <taxon>Mucoromycetes</taxon>
        <taxon>Mucorales</taxon>
        <taxon>Mucorineae</taxon>
        <taxon>Rhizopodaceae</taxon>
        <taxon>Rhizopus</taxon>
    </lineage>
</organism>
<feature type="domain" description="EF-hand" evidence="3">
    <location>
        <begin position="75"/>
        <end position="110"/>
    </location>
</feature>
<dbReference type="Gene3D" id="1.10.238.10">
    <property type="entry name" value="EF-hand"/>
    <property type="match status" value="2"/>
</dbReference>
<accession>A0A1X0QSN7</accession>
<dbReference type="Pfam" id="PF13405">
    <property type="entry name" value="EF-hand_6"/>
    <property type="match status" value="1"/>
</dbReference>
<sequence length="209" mass="24593">QNLTSLFEPLQESLGIIEMLDQEYIEANTEENAYTVYSFKDLWFGLDLVKEAVQKKNAFIQNQIIFRNITNPTPVQFKEFKQMFRYFDKDNANTLSVSEFKCVLSCLGIVYDNDKLEKRPYSIINDNDFATFEQFIRFMISVTEDKSTLDQIRKSFRTMAGDKPYVTELGLKMSQISMKKIDYLKIAIPNSEDNAEEYNYELYIEQMLN</sequence>
<dbReference type="EMBL" id="KV922034">
    <property type="protein sequence ID" value="ORE02758.1"/>
    <property type="molecule type" value="Genomic_DNA"/>
</dbReference>
<dbReference type="VEuPathDB" id="FungiDB:BCV72DRAFT_317057"/>
<dbReference type="InterPro" id="IPR002048">
    <property type="entry name" value="EF_hand_dom"/>
</dbReference>
<protein>
    <recommendedName>
        <fullName evidence="3">EF-hand domain-containing protein</fullName>
    </recommendedName>
</protein>
<dbReference type="InterPro" id="IPR011992">
    <property type="entry name" value="EF-hand-dom_pair"/>
</dbReference>
<dbReference type="SUPFAM" id="SSF47473">
    <property type="entry name" value="EF-hand"/>
    <property type="match status" value="1"/>
</dbReference>
<keyword evidence="1" id="KW-0677">Repeat</keyword>
<gene>
    <name evidence="4" type="ORF">BCV72DRAFT_317057</name>
</gene>
<dbReference type="PROSITE" id="PS50222">
    <property type="entry name" value="EF_HAND_2"/>
    <property type="match status" value="1"/>
</dbReference>
<dbReference type="Proteomes" id="UP000242414">
    <property type="component" value="Unassembled WGS sequence"/>
</dbReference>
<evidence type="ECO:0000259" key="3">
    <source>
        <dbReference type="PROSITE" id="PS50222"/>
    </source>
</evidence>
<reference evidence="4" key="1">
    <citation type="journal article" date="2016" name="Proc. Natl. Acad. Sci. U.S.A.">
        <title>Lipid metabolic changes in an early divergent fungus govern the establishment of a mutualistic symbiosis with endobacteria.</title>
        <authorList>
            <person name="Lastovetsky O.A."/>
            <person name="Gaspar M.L."/>
            <person name="Mondo S.J."/>
            <person name="LaButti K.M."/>
            <person name="Sandor L."/>
            <person name="Grigoriev I.V."/>
            <person name="Henry S.A."/>
            <person name="Pawlowska T.E."/>
        </authorList>
    </citation>
    <scope>NUCLEOTIDE SEQUENCE [LARGE SCALE GENOMIC DNA]</scope>
    <source>
        <strain evidence="4">ATCC 52814</strain>
    </source>
</reference>
<dbReference type="InterPro" id="IPR014837">
    <property type="entry name" value="EF-hand_Ca_insen"/>
</dbReference>
<evidence type="ECO:0000256" key="2">
    <source>
        <dbReference type="ARBA" id="ARBA00023203"/>
    </source>
</evidence>
<dbReference type="GO" id="GO:0003779">
    <property type="term" value="F:actin binding"/>
    <property type="evidence" value="ECO:0007669"/>
    <property type="project" value="UniProtKB-KW"/>
</dbReference>
<dbReference type="GO" id="GO:0005509">
    <property type="term" value="F:calcium ion binding"/>
    <property type="evidence" value="ECO:0007669"/>
    <property type="project" value="InterPro"/>
</dbReference>